<reference evidence="1" key="1">
    <citation type="submission" date="2021-08" db="EMBL/GenBank/DDBJ databases">
        <title>The first chromosome-level gecko genome reveals the dynamic sex chromosomes of Neotropical dwarf geckos (Sphaerodactylidae: Sphaerodactylus).</title>
        <authorList>
            <person name="Pinto B.J."/>
            <person name="Keating S.E."/>
            <person name="Gamble T."/>
        </authorList>
    </citation>
    <scope>NUCLEOTIDE SEQUENCE</scope>
    <source>
        <strain evidence="1">TG3544</strain>
    </source>
</reference>
<accession>A0ACB8FYV3</accession>
<dbReference type="Proteomes" id="UP000827872">
    <property type="component" value="Linkage Group LG13"/>
</dbReference>
<protein>
    <submittedName>
        <fullName evidence="1">Uncharacterized protein</fullName>
    </submittedName>
</protein>
<organism evidence="1 2">
    <name type="scientific">Sphaerodactylus townsendi</name>
    <dbReference type="NCBI Taxonomy" id="933632"/>
    <lineage>
        <taxon>Eukaryota</taxon>
        <taxon>Metazoa</taxon>
        <taxon>Chordata</taxon>
        <taxon>Craniata</taxon>
        <taxon>Vertebrata</taxon>
        <taxon>Euteleostomi</taxon>
        <taxon>Lepidosauria</taxon>
        <taxon>Squamata</taxon>
        <taxon>Bifurcata</taxon>
        <taxon>Gekkota</taxon>
        <taxon>Sphaerodactylidae</taxon>
        <taxon>Sphaerodactylus</taxon>
    </lineage>
</organism>
<evidence type="ECO:0000313" key="2">
    <source>
        <dbReference type="Proteomes" id="UP000827872"/>
    </source>
</evidence>
<evidence type="ECO:0000313" key="1">
    <source>
        <dbReference type="EMBL" id="KAH8012198.1"/>
    </source>
</evidence>
<gene>
    <name evidence="1" type="ORF">K3G42_015362</name>
</gene>
<sequence length="145" mass="15852">MAAVPKDHVQKKKKGRKGRPQKNLAMAAVPKDQKGRVQKKKGRPTYRMSKQMGGQKKQHRNHVHPDFLKATDKRHAKQKSAPGVKTAKPRKGCSNEENAYRVANPSTSNDVHTSSSGTDTMTLDVAESVPAIPQPLAGELQPALS</sequence>
<proteinExistence type="predicted"/>
<dbReference type="EMBL" id="CM037626">
    <property type="protein sequence ID" value="KAH8012198.1"/>
    <property type="molecule type" value="Genomic_DNA"/>
</dbReference>
<comment type="caution">
    <text evidence="1">The sequence shown here is derived from an EMBL/GenBank/DDBJ whole genome shotgun (WGS) entry which is preliminary data.</text>
</comment>
<name>A0ACB8FYV3_9SAUR</name>
<keyword evidence="2" id="KW-1185">Reference proteome</keyword>